<keyword evidence="1" id="KW-1133">Transmembrane helix</keyword>
<dbReference type="RefSeq" id="WP_188042029.1">
    <property type="nucleotide sequence ID" value="NZ_JACVHF010000053.1"/>
</dbReference>
<name>A0ABR7T9N1_HELCL</name>
<dbReference type="Proteomes" id="UP000617402">
    <property type="component" value="Unassembled WGS sequence"/>
</dbReference>
<keyword evidence="3" id="KW-1185">Reference proteome</keyword>
<evidence type="ECO:0000313" key="2">
    <source>
        <dbReference type="EMBL" id="MBC9786611.1"/>
    </source>
</evidence>
<evidence type="ECO:0008006" key="4">
    <source>
        <dbReference type="Google" id="ProtNLM"/>
    </source>
</evidence>
<evidence type="ECO:0000313" key="3">
    <source>
        <dbReference type="Proteomes" id="UP000617402"/>
    </source>
</evidence>
<keyword evidence="1" id="KW-0812">Transmembrane</keyword>
<evidence type="ECO:0000256" key="1">
    <source>
        <dbReference type="SAM" id="Phobius"/>
    </source>
</evidence>
<gene>
    <name evidence="2" type="ORF">H1S01_19385</name>
</gene>
<feature type="transmembrane region" description="Helical" evidence="1">
    <location>
        <begin position="7"/>
        <end position="26"/>
    </location>
</feature>
<reference evidence="2 3" key="1">
    <citation type="submission" date="2020-07" db="EMBL/GenBank/DDBJ databases">
        <title>Draft whole-genome sequence of Heliobacterium chlorum DSM 3682, type strain.</title>
        <authorList>
            <person name="Kyndt J.A."/>
            <person name="Meyer T.E."/>
            <person name="Imhoff J.F."/>
        </authorList>
    </citation>
    <scope>NUCLEOTIDE SEQUENCE [LARGE SCALE GENOMIC DNA]</scope>
    <source>
        <strain evidence="2 3">DSM 3682</strain>
    </source>
</reference>
<protein>
    <recommendedName>
        <fullName evidence="4">Copper amine oxidase-like N-terminal domain-containing protein</fullName>
    </recommendedName>
</protein>
<keyword evidence="1" id="KW-0472">Membrane</keyword>
<organism evidence="2 3">
    <name type="scientific">Heliobacterium chlorum</name>
    <dbReference type="NCBI Taxonomy" id="2698"/>
    <lineage>
        <taxon>Bacteria</taxon>
        <taxon>Bacillati</taxon>
        <taxon>Bacillota</taxon>
        <taxon>Clostridia</taxon>
        <taxon>Eubacteriales</taxon>
        <taxon>Heliobacteriaceae</taxon>
        <taxon>Heliobacterium</taxon>
    </lineage>
</organism>
<comment type="caution">
    <text evidence="2">The sequence shown here is derived from an EMBL/GenBank/DDBJ whole genome shotgun (WGS) entry which is preliminary data.</text>
</comment>
<sequence length="169" mass="19056">MKNEYKGPLILIISFWMAIFFSAIAYGSSNDANIIIYGKETGVKTTFIDDRIWVPFIDIFAFDGYSVAWDGKSSKLVAKKVLSDGERKKYNTDTFEDYYIFILGRSDYDQIWTDTNGGINTGGGINIEPVRVINGEPMINLMTYLGIVHDGGGVHWDPFSRTVTVYNPH</sequence>
<accession>A0ABR7T9N1</accession>
<proteinExistence type="predicted"/>
<dbReference type="EMBL" id="JACVHF010000053">
    <property type="protein sequence ID" value="MBC9786611.1"/>
    <property type="molecule type" value="Genomic_DNA"/>
</dbReference>